<name>A0A1I7T3Z7_9PELO</name>
<feature type="transmembrane region" description="Helical" evidence="1">
    <location>
        <begin position="50"/>
        <end position="73"/>
    </location>
</feature>
<evidence type="ECO:0000313" key="2">
    <source>
        <dbReference type="Proteomes" id="UP000095282"/>
    </source>
</evidence>
<sequence length="105" mass="11897">MIHVTQTSTGFPTAQLYILFVASFFESSCRGGQLCVLPRRPLLHLLSLSLYLPLSYGPIFLPIIIIIISFFFISSGQTQSTFMCHYNLPAPLGSSSFFFFIFFRE</sequence>
<organism evidence="2 3">
    <name type="scientific">Caenorhabditis tropicalis</name>
    <dbReference type="NCBI Taxonomy" id="1561998"/>
    <lineage>
        <taxon>Eukaryota</taxon>
        <taxon>Metazoa</taxon>
        <taxon>Ecdysozoa</taxon>
        <taxon>Nematoda</taxon>
        <taxon>Chromadorea</taxon>
        <taxon>Rhabditida</taxon>
        <taxon>Rhabditina</taxon>
        <taxon>Rhabditomorpha</taxon>
        <taxon>Rhabditoidea</taxon>
        <taxon>Rhabditidae</taxon>
        <taxon>Peloderinae</taxon>
        <taxon>Caenorhabditis</taxon>
    </lineage>
</organism>
<dbReference type="Proteomes" id="UP000095282">
    <property type="component" value="Unplaced"/>
</dbReference>
<proteinExistence type="predicted"/>
<dbReference type="WBParaSite" id="Csp11.Scaffold495.g2199.t1">
    <property type="protein sequence ID" value="Csp11.Scaffold495.g2199.t1"/>
    <property type="gene ID" value="Csp11.Scaffold495.g2199"/>
</dbReference>
<dbReference type="AlphaFoldDB" id="A0A1I7T3Z7"/>
<keyword evidence="1" id="KW-0472">Membrane</keyword>
<keyword evidence="1" id="KW-0812">Transmembrane</keyword>
<keyword evidence="1" id="KW-1133">Transmembrane helix</keyword>
<accession>A0A1I7T3Z7</accession>
<evidence type="ECO:0000256" key="1">
    <source>
        <dbReference type="SAM" id="Phobius"/>
    </source>
</evidence>
<keyword evidence="2" id="KW-1185">Reference proteome</keyword>
<feature type="transmembrane region" description="Helical" evidence="1">
    <location>
        <begin position="85"/>
        <end position="103"/>
    </location>
</feature>
<evidence type="ECO:0000313" key="3">
    <source>
        <dbReference type="WBParaSite" id="Csp11.Scaffold495.g2199.t1"/>
    </source>
</evidence>
<reference evidence="3" key="1">
    <citation type="submission" date="2016-11" db="UniProtKB">
        <authorList>
            <consortium name="WormBaseParasite"/>
        </authorList>
    </citation>
    <scope>IDENTIFICATION</scope>
</reference>
<protein>
    <submittedName>
        <fullName evidence="3">Ovule protein</fullName>
    </submittedName>
</protein>